<sequence length="40" mass="4783">MKIAEGDFCFVSDEFFTKVKDPYLKNQLCRYKKTTLFCHS</sequence>
<keyword evidence="2" id="KW-1185">Reference proteome</keyword>
<evidence type="ECO:0000313" key="1">
    <source>
        <dbReference type="EMBL" id="EFB91092.1"/>
    </source>
</evidence>
<gene>
    <name evidence="1" type="ORF">HMPREF7215_0683</name>
</gene>
<comment type="caution">
    <text evidence="1">The sequence shown here is derived from an EMBL/GenBank/DDBJ whole genome shotgun (WGS) entry which is preliminary data.</text>
</comment>
<dbReference type="Proteomes" id="UP000006462">
    <property type="component" value="Unassembled WGS sequence"/>
</dbReference>
<accession>A0ABM9ZVY2</accession>
<evidence type="ECO:0000313" key="2">
    <source>
        <dbReference type="Proteomes" id="UP000006462"/>
    </source>
</evidence>
<protein>
    <submittedName>
        <fullName evidence="1">Uncharacterized protein</fullName>
    </submittedName>
</protein>
<reference evidence="1 2" key="1">
    <citation type="submission" date="2009-12" db="EMBL/GenBank/DDBJ databases">
        <authorList>
            <person name="Shrivastava S."/>
            <person name="Madupu R."/>
            <person name="Durkin A.S."/>
            <person name="Torralba M."/>
            <person name="Methe B."/>
            <person name="Sutton G.G."/>
            <person name="Strausberg R.L."/>
            <person name="Nelson K.E."/>
        </authorList>
    </citation>
    <scope>NUCLEOTIDE SEQUENCE [LARGE SCALE GENOMIC DNA]</scope>
    <source>
        <strain evidence="1 2">W5455</strain>
    </source>
</reference>
<name>A0ABM9ZVY2_9BACT</name>
<organism evidence="1 2">
    <name type="scientific">Pyramidobacter piscolens W5455</name>
    <dbReference type="NCBI Taxonomy" id="352165"/>
    <lineage>
        <taxon>Bacteria</taxon>
        <taxon>Thermotogati</taxon>
        <taxon>Synergistota</taxon>
        <taxon>Synergistia</taxon>
        <taxon>Synergistales</taxon>
        <taxon>Dethiosulfovibrionaceae</taxon>
        <taxon>Pyramidobacter</taxon>
    </lineage>
</organism>
<dbReference type="EMBL" id="ADFP01000051">
    <property type="protein sequence ID" value="EFB91092.1"/>
    <property type="molecule type" value="Genomic_DNA"/>
</dbReference>
<proteinExistence type="predicted"/>